<evidence type="ECO:0000256" key="9">
    <source>
        <dbReference type="ARBA" id="ARBA00022692"/>
    </source>
</evidence>
<dbReference type="PROSITE" id="PS00379">
    <property type="entry name" value="CDP_ALCOHOL_P_TRANSF"/>
    <property type="match status" value="1"/>
</dbReference>
<feature type="transmembrane region" description="Helical" evidence="16">
    <location>
        <begin position="190"/>
        <end position="208"/>
    </location>
</feature>
<feature type="transmembrane region" description="Helical" evidence="16">
    <location>
        <begin position="34"/>
        <end position="58"/>
    </location>
</feature>
<dbReference type="Gene3D" id="1.20.120.1760">
    <property type="match status" value="1"/>
</dbReference>
<keyword evidence="14" id="KW-1208">Phospholipid metabolism</keyword>
<evidence type="ECO:0000256" key="4">
    <source>
        <dbReference type="ARBA" id="ARBA00010441"/>
    </source>
</evidence>
<comment type="subcellular location">
    <subcellularLocation>
        <location evidence="3">Endomembrane system</location>
    </subcellularLocation>
    <subcellularLocation>
        <location evidence="2">Membrane</location>
        <topology evidence="2">Multi-pass membrane protein</topology>
    </subcellularLocation>
</comment>
<evidence type="ECO:0000256" key="11">
    <source>
        <dbReference type="ARBA" id="ARBA00023098"/>
    </source>
</evidence>
<keyword evidence="11" id="KW-0443">Lipid metabolism</keyword>
<comment type="catalytic activity">
    <reaction evidence="1">
        <text>a CDP-1,2-diacyl-sn-glycerol + L-serine = a 1,2-diacyl-sn-glycero-3-phospho-L-serine + CMP + H(+)</text>
        <dbReference type="Rhea" id="RHEA:16913"/>
        <dbReference type="ChEBI" id="CHEBI:15378"/>
        <dbReference type="ChEBI" id="CHEBI:33384"/>
        <dbReference type="ChEBI" id="CHEBI:57262"/>
        <dbReference type="ChEBI" id="CHEBI:58332"/>
        <dbReference type="ChEBI" id="CHEBI:60377"/>
        <dbReference type="EC" id="2.7.8.8"/>
    </reaction>
</comment>
<keyword evidence="7" id="KW-0444">Lipid biosynthesis</keyword>
<comment type="similarity">
    <text evidence="4">Belongs to the CDP-alcohol phosphatidyltransferase class-I family.</text>
</comment>
<dbReference type="InterPro" id="IPR048254">
    <property type="entry name" value="CDP_ALCOHOL_P_TRANSF_CS"/>
</dbReference>
<dbReference type="InterPro" id="IPR000462">
    <property type="entry name" value="CDP-OH_P_trans"/>
</dbReference>
<evidence type="ECO:0000256" key="5">
    <source>
        <dbReference type="ARBA" id="ARBA00013174"/>
    </source>
</evidence>
<feature type="transmembrane region" description="Helical" evidence="16">
    <location>
        <begin position="214"/>
        <end position="231"/>
    </location>
</feature>
<dbReference type="NCBIfam" id="TIGR00473">
    <property type="entry name" value="pssA"/>
    <property type="match status" value="1"/>
</dbReference>
<keyword evidence="13" id="KW-0594">Phospholipid biosynthesis</keyword>
<evidence type="ECO:0000256" key="16">
    <source>
        <dbReference type="SAM" id="Phobius"/>
    </source>
</evidence>
<evidence type="ECO:0000256" key="13">
    <source>
        <dbReference type="ARBA" id="ARBA00023209"/>
    </source>
</evidence>
<evidence type="ECO:0000256" key="6">
    <source>
        <dbReference type="ARBA" id="ARBA00017171"/>
    </source>
</evidence>
<keyword evidence="8 17" id="KW-0808">Transferase</keyword>
<dbReference type="EMBL" id="UOGD01000170">
    <property type="protein sequence ID" value="VAX20511.1"/>
    <property type="molecule type" value="Genomic_DNA"/>
</dbReference>
<dbReference type="GO" id="GO:0003882">
    <property type="term" value="F:CDP-diacylglycerol-serine O-phosphatidyltransferase activity"/>
    <property type="evidence" value="ECO:0007669"/>
    <property type="project" value="UniProtKB-EC"/>
</dbReference>
<evidence type="ECO:0000256" key="2">
    <source>
        <dbReference type="ARBA" id="ARBA00004141"/>
    </source>
</evidence>
<organism evidence="17">
    <name type="scientific">hydrothermal vent metagenome</name>
    <dbReference type="NCBI Taxonomy" id="652676"/>
    <lineage>
        <taxon>unclassified sequences</taxon>
        <taxon>metagenomes</taxon>
        <taxon>ecological metagenomes</taxon>
    </lineage>
</organism>
<evidence type="ECO:0000256" key="8">
    <source>
        <dbReference type="ARBA" id="ARBA00022679"/>
    </source>
</evidence>
<sequence length="247" mass="27486">MNRKISKSAIPNTATALNIASGFLSLVFTSHGDFHAGALFIFIAAFFDLIDGLLARLTKTTSMFGVELDSLADVVSFGAAPAFLIYQSYLIEFDFWGVIISSLLLIFGAFRLARFNVQIEDIKIKLDFNGLPIPIAALAVASLILFYHNGVNVVKPFDSTIIPSVIVLSLLMVSNIKYNTLPKVKKMDFVGKLLLTLISIGVLILISLTKGEAIFYLIWFHILFGILRYLVLRFFRNENQVEIKVNK</sequence>
<evidence type="ECO:0000256" key="7">
    <source>
        <dbReference type="ARBA" id="ARBA00022516"/>
    </source>
</evidence>
<feature type="transmembrane region" description="Helical" evidence="16">
    <location>
        <begin position="95"/>
        <end position="114"/>
    </location>
</feature>
<keyword evidence="9 16" id="KW-0812">Transmembrane</keyword>
<evidence type="ECO:0000313" key="17">
    <source>
        <dbReference type="EMBL" id="VAX20511.1"/>
    </source>
</evidence>
<feature type="transmembrane region" description="Helical" evidence="16">
    <location>
        <begin position="160"/>
        <end position="178"/>
    </location>
</feature>
<evidence type="ECO:0000256" key="10">
    <source>
        <dbReference type="ARBA" id="ARBA00022989"/>
    </source>
</evidence>
<gene>
    <name evidence="17" type="ORF">MNBD_IGNAVI01-994</name>
</gene>
<evidence type="ECO:0000256" key="14">
    <source>
        <dbReference type="ARBA" id="ARBA00023264"/>
    </source>
</evidence>
<accession>A0A3B1C197</accession>
<evidence type="ECO:0000256" key="3">
    <source>
        <dbReference type="ARBA" id="ARBA00004308"/>
    </source>
</evidence>
<dbReference type="GO" id="GO:0016020">
    <property type="term" value="C:membrane"/>
    <property type="evidence" value="ECO:0007669"/>
    <property type="project" value="UniProtKB-SubCell"/>
</dbReference>
<dbReference type="GO" id="GO:0012505">
    <property type="term" value="C:endomembrane system"/>
    <property type="evidence" value="ECO:0007669"/>
    <property type="project" value="UniProtKB-SubCell"/>
</dbReference>
<evidence type="ECO:0000256" key="15">
    <source>
        <dbReference type="ARBA" id="ARBA00032361"/>
    </source>
</evidence>
<reference evidence="17" key="1">
    <citation type="submission" date="2018-06" db="EMBL/GenBank/DDBJ databases">
        <authorList>
            <person name="Zhirakovskaya E."/>
        </authorList>
    </citation>
    <scope>NUCLEOTIDE SEQUENCE</scope>
</reference>
<protein>
    <recommendedName>
        <fullName evidence="6">CDP-diacylglycerol--serine O-phosphatidyltransferase</fullName>
        <ecNumber evidence="5">2.7.8.8</ecNumber>
    </recommendedName>
    <alternativeName>
        <fullName evidence="15">Phosphatidylserine synthase</fullName>
    </alternativeName>
</protein>
<dbReference type="InterPro" id="IPR004533">
    <property type="entry name" value="CDP-diaglyc--ser_O-PTrfase"/>
</dbReference>
<proteinExistence type="inferred from homology"/>
<keyword evidence="12 16" id="KW-0472">Membrane</keyword>
<evidence type="ECO:0000256" key="1">
    <source>
        <dbReference type="ARBA" id="ARBA00000287"/>
    </source>
</evidence>
<dbReference type="AlphaFoldDB" id="A0A3B1C197"/>
<feature type="transmembrane region" description="Helical" evidence="16">
    <location>
        <begin position="126"/>
        <end position="148"/>
    </location>
</feature>
<evidence type="ECO:0000256" key="12">
    <source>
        <dbReference type="ARBA" id="ARBA00023136"/>
    </source>
</evidence>
<dbReference type="Pfam" id="PF01066">
    <property type="entry name" value="CDP-OH_P_transf"/>
    <property type="match status" value="1"/>
</dbReference>
<feature type="transmembrane region" description="Helical" evidence="16">
    <location>
        <begin position="70"/>
        <end position="89"/>
    </location>
</feature>
<dbReference type="EC" id="2.7.8.8" evidence="5"/>
<dbReference type="InterPro" id="IPR043130">
    <property type="entry name" value="CDP-OH_PTrfase_TM_dom"/>
</dbReference>
<feature type="transmembrane region" description="Helical" evidence="16">
    <location>
        <begin position="9"/>
        <end position="28"/>
    </location>
</feature>
<name>A0A3B1C197_9ZZZZ</name>
<keyword evidence="10 16" id="KW-1133">Transmembrane helix</keyword>
<dbReference type="GO" id="GO:0008654">
    <property type="term" value="P:phospholipid biosynthetic process"/>
    <property type="evidence" value="ECO:0007669"/>
    <property type="project" value="UniProtKB-KW"/>
</dbReference>